<feature type="region of interest" description="Disordered" evidence="1">
    <location>
        <begin position="565"/>
        <end position="616"/>
    </location>
</feature>
<dbReference type="OrthoDB" id="2117591at2759"/>
<feature type="compositionally biased region" description="Basic and acidic residues" evidence="1">
    <location>
        <begin position="582"/>
        <end position="607"/>
    </location>
</feature>
<reference evidence="3" key="1">
    <citation type="submission" date="2022-07" db="EMBL/GenBank/DDBJ databases">
        <title>Genome Sequence of Agrocybe chaxingu.</title>
        <authorList>
            <person name="Buettner E."/>
        </authorList>
    </citation>
    <scope>NUCLEOTIDE SEQUENCE</scope>
    <source>
        <strain evidence="3">MP-N11</strain>
    </source>
</reference>
<dbReference type="GO" id="GO:0030479">
    <property type="term" value="C:actin cortical patch"/>
    <property type="evidence" value="ECO:0007669"/>
    <property type="project" value="TreeGrafter"/>
</dbReference>
<comment type="caution">
    <text evidence="3">The sequence shown here is derived from an EMBL/GenBank/DDBJ whole genome shotgun (WGS) entry which is preliminary data.</text>
</comment>
<evidence type="ECO:0000313" key="3">
    <source>
        <dbReference type="EMBL" id="KAJ3504063.1"/>
    </source>
</evidence>
<feature type="compositionally biased region" description="Low complexity" evidence="1">
    <location>
        <begin position="198"/>
        <end position="208"/>
    </location>
</feature>
<evidence type="ECO:0000256" key="1">
    <source>
        <dbReference type="SAM" id="MobiDB-lite"/>
    </source>
</evidence>
<protein>
    <recommendedName>
        <fullName evidence="2">Phosphatidate phosphatase APP1 catalytic domain-containing protein</fullName>
    </recommendedName>
</protein>
<sequence>MSEDMSSSWRYLNSASSRLSNLKGYIRESGANLRAGRSTPDAHDGEQRQSWRAWAGQKIRVRRRGAYDPNSANEIVNLFPGWAARRYLQGGGKHEVPTPFEVEVLVSGYAISYRSAENASRSQRAFIRLAKGFASLPKLVENAGDLRPNAPSLAHLTPSTEELLAHVKLPPRPTEITDDFDVDALERQLKDAKDSDSDTSSISSSRSSTYELDPSSSSRAEGKRPHIIEQNSTVDVLRGLHANLEKRLQPFWSSVLPNRVVRLHLFASPHQEEPALDSEHGPLASEDVYTAVDGSFQARFRVKWEDLCQHPRALHIAFGEAVEEHELLVVAQLLPLPSTPSSASSSNAYSHTRNRSMPNSPSHSTQSSAAPQPSAPLASLARIPITHSPIRVISDIDDTVKLSGVLSGARAVFHNVFVKDLRDNVIPGMGEWYAAMWSRGIRFHYVSNGPFEILPVLNEFFQISQLPPGSIKLRSYAGRSLFNGLMSAPAARKRAGVVDVLDSFPDSQFFLIGDTGEQDLELYADLARERPTQILGVFLRDADASTFEGPLPLDDPTGWNAMGAAGTRPNERPLVSRTESGYGDKKTKTPDESMVRAGLAEDEHETPKPNQHPMDAHSLWRDNQCICYANVTSRSPA</sequence>
<dbReference type="InterPro" id="IPR019236">
    <property type="entry name" value="APP1_cat"/>
</dbReference>
<feature type="region of interest" description="Disordered" evidence="1">
    <location>
        <begin position="338"/>
        <end position="373"/>
    </location>
</feature>
<dbReference type="PANTHER" id="PTHR28208">
    <property type="entry name" value="PHOSPHATIDATE PHOSPHATASE APP1"/>
    <property type="match status" value="1"/>
</dbReference>
<dbReference type="EMBL" id="JANKHO010001058">
    <property type="protein sequence ID" value="KAJ3504063.1"/>
    <property type="molecule type" value="Genomic_DNA"/>
</dbReference>
<dbReference type="PANTHER" id="PTHR28208:SF3">
    <property type="entry name" value="PHOSPHATIDATE PHOSPHATASE APP1"/>
    <property type="match status" value="1"/>
</dbReference>
<name>A0A9W8MUS7_9AGAR</name>
<dbReference type="AlphaFoldDB" id="A0A9W8MUS7"/>
<dbReference type="InterPro" id="IPR052935">
    <property type="entry name" value="Mg2+_PAP"/>
</dbReference>
<gene>
    <name evidence="3" type="ORF">NLJ89_g8137</name>
</gene>
<dbReference type="Pfam" id="PF09949">
    <property type="entry name" value="APP1_cat"/>
    <property type="match status" value="1"/>
</dbReference>
<keyword evidence="4" id="KW-1185">Reference proteome</keyword>
<feature type="domain" description="Phosphatidate phosphatase APP1 catalytic" evidence="2">
    <location>
        <begin position="390"/>
        <end position="541"/>
    </location>
</feature>
<dbReference type="GO" id="GO:0008195">
    <property type="term" value="F:phosphatidate phosphatase activity"/>
    <property type="evidence" value="ECO:0007669"/>
    <property type="project" value="InterPro"/>
</dbReference>
<proteinExistence type="predicted"/>
<dbReference type="Proteomes" id="UP001148786">
    <property type="component" value="Unassembled WGS sequence"/>
</dbReference>
<accession>A0A9W8MUS7</accession>
<evidence type="ECO:0000259" key="2">
    <source>
        <dbReference type="Pfam" id="PF09949"/>
    </source>
</evidence>
<organism evidence="3 4">
    <name type="scientific">Agrocybe chaxingu</name>
    <dbReference type="NCBI Taxonomy" id="84603"/>
    <lineage>
        <taxon>Eukaryota</taxon>
        <taxon>Fungi</taxon>
        <taxon>Dikarya</taxon>
        <taxon>Basidiomycota</taxon>
        <taxon>Agaricomycotina</taxon>
        <taxon>Agaricomycetes</taxon>
        <taxon>Agaricomycetidae</taxon>
        <taxon>Agaricales</taxon>
        <taxon>Agaricineae</taxon>
        <taxon>Strophariaceae</taxon>
        <taxon>Agrocybe</taxon>
    </lineage>
</organism>
<feature type="region of interest" description="Disordered" evidence="1">
    <location>
        <begin position="189"/>
        <end position="227"/>
    </location>
</feature>
<evidence type="ECO:0000313" key="4">
    <source>
        <dbReference type="Proteomes" id="UP001148786"/>
    </source>
</evidence>